<dbReference type="KEGG" id="mur:EQY75_03165"/>
<keyword evidence="1" id="KW-0812">Transmembrane</keyword>
<gene>
    <name evidence="2" type="ORF">EQY75_03165</name>
</gene>
<accession>A0A411E7Z5</accession>
<feature type="transmembrane region" description="Helical" evidence="1">
    <location>
        <begin position="91"/>
        <end position="110"/>
    </location>
</feature>
<feature type="transmembrane region" description="Helical" evidence="1">
    <location>
        <begin position="39"/>
        <end position="60"/>
    </location>
</feature>
<dbReference type="Proteomes" id="UP000290889">
    <property type="component" value="Chromosome"/>
</dbReference>
<dbReference type="EMBL" id="CP035544">
    <property type="protein sequence ID" value="QBA63634.1"/>
    <property type="molecule type" value="Genomic_DNA"/>
</dbReference>
<dbReference type="InterPro" id="IPR046674">
    <property type="entry name" value="DUF6544"/>
</dbReference>
<evidence type="ECO:0000313" key="2">
    <source>
        <dbReference type="EMBL" id="QBA63634.1"/>
    </source>
</evidence>
<name>A0A411E7Z5_9FLAO</name>
<proteinExistence type="predicted"/>
<dbReference type="AlphaFoldDB" id="A0A411E7Z5"/>
<dbReference type="RefSeq" id="WP_129602810.1">
    <property type="nucleotide sequence ID" value="NZ_CP035544.1"/>
</dbReference>
<reference evidence="2 3" key="1">
    <citation type="submission" date="2019-01" db="EMBL/GenBank/DDBJ databases">
        <title>Muriicola soli sp. nov., isolated from soil.</title>
        <authorList>
            <person name="Kang H.J."/>
            <person name="Kim S.B."/>
        </authorList>
    </citation>
    <scope>NUCLEOTIDE SEQUENCE [LARGE SCALE GENOMIC DNA]</scope>
    <source>
        <strain evidence="2 3">MMS17-SY002</strain>
    </source>
</reference>
<dbReference type="OrthoDB" id="9786534at2"/>
<protein>
    <submittedName>
        <fullName evidence="2">Uncharacterized protein</fullName>
    </submittedName>
</protein>
<sequence>MKLLLTILLLVHGLIHLLGFLKAFELGQYPMLNAHIGRAQGIFWLLGCLFILSTAVAFYFNQKLWPWLGLIALIISQILISLHWSDTKYGAWFNLILVCIVVPGIGEYVFDKRVSAEVKSLNDSKKIHFMNEEDTINPKFLPPIVSQWLKNSGGIHSDTISRVHLLQKGRLRTKPDGKWMPFEAEQWFSIPEPAFLWKTRVQMFGPFFLTGRDKLITGKGSMEISLLSLIPVVNARDEKGIDEASMTRFLAEISWFPSAITQPYISWEALGPYAAEATFTYEGQSTSGVFTFNEQAEPISFEAMRYMKTGENAKREKWKIRNLSFTSFQGIRIPIKSEVVWELEEGEYHWLTLEISEINYD</sequence>
<keyword evidence="1" id="KW-0472">Membrane</keyword>
<keyword evidence="1" id="KW-1133">Transmembrane helix</keyword>
<dbReference type="Pfam" id="PF20181">
    <property type="entry name" value="DUF6544"/>
    <property type="match status" value="1"/>
</dbReference>
<evidence type="ECO:0000256" key="1">
    <source>
        <dbReference type="SAM" id="Phobius"/>
    </source>
</evidence>
<feature type="transmembrane region" description="Helical" evidence="1">
    <location>
        <begin position="67"/>
        <end position="85"/>
    </location>
</feature>
<keyword evidence="3" id="KW-1185">Reference proteome</keyword>
<evidence type="ECO:0000313" key="3">
    <source>
        <dbReference type="Proteomes" id="UP000290889"/>
    </source>
</evidence>
<organism evidence="2 3">
    <name type="scientific">Muriicola soli</name>
    <dbReference type="NCBI Taxonomy" id="2507538"/>
    <lineage>
        <taxon>Bacteria</taxon>
        <taxon>Pseudomonadati</taxon>
        <taxon>Bacteroidota</taxon>
        <taxon>Flavobacteriia</taxon>
        <taxon>Flavobacteriales</taxon>
        <taxon>Flavobacteriaceae</taxon>
        <taxon>Muriicola</taxon>
    </lineage>
</organism>